<evidence type="ECO:0000313" key="1">
    <source>
        <dbReference type="EMBL" id="SVD02494.1"/>
    </source>
</evidence>
<feature type="non-terminal residue" evidence="1">
    <location>
        <position position="1"/>
    </location>
</feature>
<accession>A0A382RXR7</accession>
<reference evidence="1" key="1">
    <citation type="submission" date="2018-05" db="EMBL/GenBank/DDBJ databases">
        <authorList>
            <person name="Lanie J.A."/>
            <person name="Ng W.-L."/>
            <person name="Kazmierczak K.M."/>
            <person name="Andrzejewski T.M."/>
            <person name="Davidsen T.M."/>
            <person name="Wayne K.J."/>
            <person name="Tettelin H."/>
            <person name="Glass J.I."/>
            <person name="Rusch D."/>
            <person name="Podicherti R."/>
            <person name="Tsui H.-C.T."/>
            <person name="Winkler M.E."/>
        </authorList>
    </citation>
    <scope>NUCLEOTIDE SEQUENCE</scope>
</reference>
<sequence length="29" mass="3428">VPKENYLVPTIETMTLYSSLFLRKKTKLN</sequence>
<organism evidence="1">
    <name type="scientific">marine metagenome</name>
    <dbReference type="NCBI Taxonomy" id="408172"/>
    <lineage>
        <taxon>unclassified sequences</taxon>
        <taxon>metagenomes</taxon>
        <taxon>ecological metagenomes</taxon>
    </lineage>
</organism>
<dbReference type="AlphaFoldDB" id="A0A382RXR7"/>
<proteinExistence type="predicted"/>
<gene>
    <name evidence="1" type="ORF">METZ01_LOCUS355348</name>
</gene>
<dbReference type="EMBL" id="UINC01124979">
    <property type="protein sequence ID" value="SVD02494.1"/>
    <property type="molecule type" value="Genomic_DNA"/>
</dbReference>
<name>A0A382RXR7_9ZZZZ</name>
<protein>
    <submittedName>
        <fullName evidence="1">Uncharacterized protein</fullName>
    </submittedName>
</protein>